<keyword evidence="5" id="KW-0805">Transcription regulation</keyword>
<evidence type="ECO:0000256" key="10">
    <source>
        <dbReference type="SAM" id="MobiDB-lite"/>
    </source>
</evidence>
<evidence type="ECO:0000256" key="9">
    <source>
        <dbReference type="ARBA" id="ARBA00023242"/>
    </source>
</evidence>
<feature type="compositionally biased region" description="Low complexity" evidence="10">
    <location>
        <begin position="412"/>
        <end position="427"/>
    </location>
</feature>
<feature type="compositionally biased region" description="Basic and acidic residues" evidence="10">
    <location>
        <begin position="470"/>
        <end position="489"/>
    </location>
</feature>
<comment type="caution">
    <text evidence="12">The sequence shown here is derived from an EMBL/GenBank/DDBJ whole genome shotgun (WGS) entry which is preliminary data.</text>
</comment>
<feature type="domain" description="MADS-box" evidence="11">
    <location>
        <begin position="2"/>
        <end position="62"/>
    </location>
</feature>
<evidence type="ECO:0000313" key="12">
    <source>
        <dbReference type="EMBL" id="NXO60061.1"/>
    </source>
</evidence>
<dbReference type="GO" id="GO:0005634">
    <property type="term" value="C:nucleus"/>
    <property type="evidence" value="ECO:0007669"/>
    <property type="project" value="UniProtKB-SubCell"/>
</dbReference>
<feature type="non-terminal residue" evidence="12">
    <location>
        <position position="1"/>
    </location>
</feature>
<sequence>KMGRKKIQITRIMDERNRQVTFTKRKFGLMKKAYELSVLCDCEIALIIFNSSNKLFQYASTDMDKVLLKYTEYNEPHESRTNSDIVETLRKKGLNGCESPDADDYFEHSPLSEDRFSKLNEDSDFIFKRGPPGLPAQNFSMSVTVPVSNPNTLTYSNPGSSLVSPSLAASSSLTDTTMLSPPQTTLHRNVSPGAPQRPPSTGNTGGMLGTTDLTVPNGAGTSPVGNGFVNSRASPSLLGTTGGGNGLGKVMPTKSPPPPGGGNLGMNNRKPDLRVVIPPSSKGMMPPLNTQRISSSQSTQPLATPVVSVTTPSLPPQGLVYSAMPTAYNTDYSLTSADLSALQGFNSPGMLSLGQVSAWQQHHLGPAALSSLVTGSQLSQGSNLSINTNQNINIKSEPISPPRDRVTPSGFPQQQPQPQQQQQQQQQSRQEMGRSPVDSLSSSSSSYDGSDREDPRSDFHSPVVLGRPPNSEDRESPSVKRMRMDTWVT</sequence>
<evidence type="ECO:0000256" key="4">
    <source>
        <dbReference type="ARBA" id="ARBA00022782"/>
    </source>
</evidence>
<dbReference type="InterPro" id="IPR033896">
    <property type="entry name" value="MEF2-like_N"/>
</dbReference>
<dbReference type="EMBL" id="VXBL01009768">
    <property type="protein sequence ID" value="NXO60061.1"/>
    <property type="molecule type" value="Genomic_DNA"/>
</dbReference>
<dbReference type="Pfam" id="PF12347">
    <property type="entry name" value="HJURP_C"/>
    <property type="match status" value="1"/>
</dbReference>
<dbReference type="GO" id="GO:0000978">
    <property type="term" value="F:RNA polymerase II cis-regulatory region sequence-specific DNA binding"/>
    <property type="evidence" value="ECO:0007669"/>
    <property type="project" value="TreeGrafter"/>
</dbReference>
<feature type="compositionally biased region" description="Low complexity" evidence="10">
    <location>
        <begin position="435"/>
        <end position="448"/>
    </location>
</feature>
<keyword evidence="8" id="KW-0804">Transcription</keyword>
<dbReference type="PROSITE" id="PS00350">
    <property type="entry name" value="MADS_BOX_1"/>
    <property type="match status" value="1"/>
</dbReference>
<gene>
    <name evidence="12" type="primary">Mef2a</name>
    <name evidence="12" type="ORF">ARAGUA_R06034</name>
</gene>
<accession>A0A7L1TEZ7</accession>
<keyword evidence="6" id="KW-0238">DNA-binding</keyword>
<feature type="compositionally biased region" description="Polar residues" evidence="10">
    <location>
        <begin position="211"/>
        <end position="234"/>
    </location>
</feature>
<evidence type="ECO:0000256" key="6">
    <source>
        <dbReference type="ARBA" id="ARBA00023125"/>
    </source>
</evidence>
<keyword evidence="9" id="KW-0539">Nucleus</keyword>
<feature type="region of interest" description="Disordered" evidence="10">
    <location>
        <begin position="382"/>
        <end position="489"/>
    </location>
</feature>
<dbReference type="GO" id="GO:0046983">
    <property type="term" value="F:protein dimerization activity"/>
    <property type="evidence" value="ECO:0007669"/>
    <property type="project" value="InterPro"/>
</dbReference>
<evidence type="ECO:0000259" key="11">
    <source>
        <dbReference type="PROSITE" id="PS50066"/>
    </source>
</evidence>
<evidence type="ECO:0000256" key="5">
    <source>
        <dbReference type="ARBA" id="ARBA00023015"/>
    </source>
</evidence>
<proteinExistence type="predicted"/>
<dbReference type="InterPro" id="IPR036879">
    <property type="entry name" value="TF_MADSbox_sf"/>
</dbReference>
<dbReference type="PRINTS" id="PR00404">
    <property type="entry name" value="MADSDOMAIN"/>
</dbReference>
<organism evidence="12 13">
    <name type="scientific">Aramus guarauna</name>
    <name type="common">Limpkin</name>
    <name type="synonym">Scolopax guarauna</name>
    <dbReference type="NCBI Taxonomy" id="54356"/>
    <lineage>
        <taxon>Eukaryota</taxon>
        <taxon>Metazoa</taxon>
        <taxon>Chordata</taxon>
        <taxon>Craniata</taxon>
        <taxon>Vertebrata</taxon>
        <taxon>Euteleostomi</taxon>
        <taxon>Archelosauria</taxon>
        <taxon>Archosauria</taxon>
        <taxon>Dinosauria</taxon>
        <taxon>Saurischia</taxon>
        <taxon>Theropoda</taxon>
        <taxon>Coelurosauria</taxon>
        <taxon>Aves</taxon>
        <taxon>Neognathae</taxon>
        <taxon>Neoaves</taxon>
        <taxon>Gruiformes</taxon>
        <taxon>Aramidae</taxon>
        <taxon>Aramus</taxon>
    </lineage>
</organism>
<feature type="compositionally biased region" description="Basic and acidic residues" evidence="10">
    <location>
        <begin position="449"/>
        <end position="459"/>
    </location>
</feature>
<keyword evidence="13" id="KW-1185">Reference proteome</keyword>
<evidence type="ECO:0000256" key="1">
    <source>
        <dbReference type="ARBA" id="ARBA00004123"/>
    </source>
</evidence>
<dbReference type="FunFam" id="3.40.1810.10:FF:000001">
    <property type="entry name" value="Myocyte-specific enhancer factor 2A homolog"/>
    <property type="match status" value="1"/>
</dbReference>
<dbReference type="AlphaFoldDB" id="A0A7L1TEZ7"/>
<dbReference type="PANTHER" id="PTHR11945">
    <property type="entry name" value="MADS BOX PROTEIN"/>
    <property type="match status" value="1"/>
</dbReference>
<reference evidence="12 13" key="1">
    <citation type="submission" date="2019-09" db="EMBL/GenBank/DDBJ databases">
        <title>Bird 10,000 Genomes (B10K) Project - Family phase.</title>
        <authorList>
            <person name="Zhang G."/>
        </authorList>
    </citation>
    <scope>NUCLEOTIDE SEQUENCE [LARGE SCALE GENOMIC DNA]</scope>
    <source>
        <strain evidence="12">B10K-DU-002-11</strain>
        <tissue evidence="12">Muscle</tissue>
    </source>
</reference>
<dbReference type="Pfam" id="PF00319">
    <property type="entry name" value="SRF-TF"/>
    <property type="match status" value="1"/>
</dbReference>
<evidence type="ECO:0000256" key="7">
    <source>
        <dbReference type="ARBA" id="ARBA00023159"/>
    </source>
</evidence>
<comment type="subcellular location">
    <subcellularLocation>
        <location evidence="1">Nucleus</location>
    </subcellularLocation>
</comment>
<keyword evidence="2" id="KW-0217">Developmental protein</keyword>
<evidence type="ECO:0000256" key="2">
    <source>
        <dbReference type="ARBA" id="ARBA00022473"/>
    </source>
</evidence>
<dbReference type="Gene3D" id="3.40.1810.10">
    <property type="entry name" value="Transcription factor, MADS-box"/>
    <property type="match status" value="1"/>
</dbReference>
<evidence type="ECO:0000313" key="13">
    <source>
        <dbReference type="Proteomes" id="UP000567570"/>
    </source>
</evidence>
<evidence type="ECO:0000256" key="3">
    <source>
        <dbReference type="ARBA" id="ARBA00022553"/>
    </source>
</evidence>
<dbReference type="Proteomes" id="UP000567570">
    <property type="component" value="Unassembled WGS sequence"/>
</dbReference>
<name>A0A7L1TEZ7_ARAGA</name>
<keyword evidence="7" id="KW-0010">Activator</keyword>
<keyword evidence="4" id="KW-0221">Differentiation</keyword>
<dbReference type="SMART" id="SM00432">
    <property type="entry name" value="MADS"/>
    <property type="match status" value="1"/>
</dbReference>
<dbReference type="PROSITE" id="PS50066">
    <property type="entry name" value="MADS_BOX_2"/>
    <property type="match status" value="1"/>
</dbReference>
<evidence type="ECO:0000256" key="8">
    <source>
        <dbReference type="ARBA" id="ARBA00023163"/>
    </source>
</evidence>
<feature type="compositionally biased region" description="Polar residues" evidence="10">
    <location>
        <begin position="382"/>
        <end position="394"/>
    </location>
</feature>
<feature type="region of interest" description="Disordered" evidence="10">
    <location>
        <begin position="175"/>
        <end position="269"/>
    </location>
</feature>
<keyword evidence="3" id="KW-0597">Phosphoprotein</keyword>
<dbReference type="SUPFAM" id="SSF55455">
    <property type="entry name" value="SRF-like"/>
    <property type="match status" value="1"/>
</dbReference>
<dbReference type="GO" id="GO:0030154">
    <property type="term" value="P:cell differentiation"/>
    <property type="evidence" value="ECO:0007669"/>
    <property type="project" value="UniProtKB-KW"/>
</dbReference>
<protein>
    <submittedName>
        <fullName evidence="12">MEF2A factor</fullName>
    </submittedName>
</protein>
<dbReference type="GO" id="GO:0007507">
    <property type="term" value="P:heart development"/>
    <property type="evidence" value="ECO:0007669"/>
    <property type="project" value="UniProtKB-ARBA"/>
</dbReference>
<dbReference type="GO" id="GO:0000981">
    <property type="term" value="F:DNA-binding transcription factor activity, RNA polymerase II-specific"/>
    <property type="evidence" value="ECO:0007669"/>
    <property type="project" value="TreeGrafter"/>
</dbReference>
<dbReference type="GO" id="GO:0045944">
    <property type="term" value="P:positive regulation of transcription by RNA polymerase II"/>
    <property type="evidence" value="ECO:0007669"/>
    <property type="project" value="InterPro"/>
</dbReference>
<dbReference type="InterPro" id="IPR022102">
    <property type="entry name" value="HJURP_C"/>
</dbReference>
<dbReference type="GO" id="GO:0042826">
    <property type="term" value="F:histone deacetylase binding"/>
    <property type="evidence" value="ECO:0007669"/>
    <property type="project" value="TreeGrafter"/>
</dbReference>
<feature type="non-terminal residue" evidence="12">
    <location>
        <position position="489"/>
    </location>
</feature>
<dbReference type="CDD" id="cd00265">
    <property type="entry name" value="MADS_MEF2_like"/>
    <property type="match status" value="1"/>
</dbReference>
<dbReference type="InterPro" id="IPR002100">
    <property type="entry name" value="TF_MADSbox"/>
</dbReference>
<dbReference type="PANTHER" id="PTHR11945:SF534">
    <property type="entry name" value="MYOCYTE-SPECIFIC ENHANCER FACTOR 2"/>
    <property type="match status" value="1"/>
</dbReference>